<evidence type="ECO:0000256" key="3">
    <source>
        <dbReference type="ARBA" id="ARBA00022737"/>
    </source>
</evidence>
<keyword evidence="4 9" id="KW-0862">Zinc</keyword>
<dbReference type="Gene3D" id="2.10.110.10">
    <property type="entry name" value="Cysteine Rich Protein"/>
    <property type="match status" value="2"/>
</dbReference>
<feature type="domain" description="LIM zinc-binding" evidence="10">
    <location>
        <begin position="118"/>
        <end position="174"/>
    </location>
</feature>
<evidence type="ECO:0000256" key="5">
    <source>
        <dbReference type="ARBA" id="ARBA00023038"/>
    </source>
</evidence>
<evidence type="ECO:0000259" key="10">
    <source>
        <dbReference type="PROSITE" id="PS50023"/>
    </source>
</evidence>
<dbReference type="OrthoDB" id="6352355at2759"/>
<evidence type="ECO:0000313" key="12">
    <source>
        <dbReference type="Proteomes" id="UP000007110"/>
    </source>
</evidence>
<reference evidence="11" key="2">
    <citation type="submission" date="2021-01" db="UniProtKB">
        <authorList>
            <consortium name="EnsemblMetazoa"/>
        </authorList>
    </citation>
    <scope>IDENTIFICATION</scope>
</reference>
<evidence type="ECO:0000256" key="1">
    <source>
        <dbReference type="ARBA" id="ARBA00004123"/>
    </source>
</evidence>
<dbReference type="GeneID" id="100892046"/>
<dbReference type="GO" id="GO:0140297">
    <property type="term" value="F:DNA-binding transcription factor binding"/>
    <property type="evidence" value="ECO:0000318"/>
    <property type="project" value="GO_Central"/>
</dbReference>
<dbReference type="PROSITE" id="PS00478">
    <property type="entry name" value="LIM_DOMAIN_1"/>
    <property type="match status" value="1"/>
</dbReference>
<evidence type="ECO:0000256" key="7">
    <source>
        <dbReference type="ARBA" id="ARBA00040621"/>
    </source>
</evidence>
<keyword evidence="6" id="KW-0539">Nucleus</keyword>
<accession>A0A7M7GQW4</accession>
<dbReference type="GO" id="GO:0005634">
    <property type="term" value="C:nucleus"/>
    <property type="evidence" value="ECO:0000318"/>
    <property type="project" value="GO_Central"/>
</dbReference>
<dbReference type="PROSITE" id="PS50023">
    <property type="entry name" value="LIM_DOMAIN_2"/>
    <property type="match status" value="2"/>
</dbReference>
<dbReference type="SUPFAM" id="SSF57716">
    <property type="entry name" value="Glucocorticoid receptor-like (DNA-binding domain)"/>
    <property type="match status" value="2"/>
</dbReference>
<dbReference type="InterPro" id="IPR050945">
    <property type="entry name" value="LMO_RBTN_TF"/>
</dbReference>
<dbReference type="PANTHER" id="PTHR45787">
    <property type="entry name" value="LD11652P"/>
    <property type="match status" value="1"/>
</dbReference>
<name>A0A7M7GQW4_STRPU</name>
<dbReference type="GO" id="GO:0046872">
    <property type="term" value="F:metal ion binding"/>
    <property type="evidence" value="ECO:0007669"/>
    <property type="project" value="UniProtKB-KW"/>
</dbReference>
<dbReference type="GO" id="GO:0003713">
    <property type="term" value="F:transcription coactivator activity"/>
    <property type="evidence" value="ECO:0000318"/>
    <property type="project" value="GO_Central"/>
</dbReference>
<keyword evidence="2 9" id="KW-0479">Metal-binding</keyword>
<dbReference type="Proteomes" id="UP000007110">
    <property type="component" value="Unassembled WGS sequence"/>
</dbReference>
<dbReference type="AlphaFoldDB" id="A0A7M7GQW4"/>
<dbReference type="SMART" id="SM00132">
    <property type="entry name" value="LIM"/>
    <property type="match status" value="2"/>
</dbReference>
<evidence type="ECO:0000256" key="9">
    <source>
        <dbReference type="PROSITE-ProRule" id="PRU00125"/>
    </source>
</evidence>
<dbReference type="FunCoup" id="A0A7M7GQW4">
    <property type="interactions" value="447"/>
</dbReference>
<dbReference type="RefSeq" id="XP_003729196.1">
    <property type="nucleotide sequence ID" value="XM_003729148.3"/>
</dbReference>
<dbReference type="EnsemblMetazoa" id="XM_003729148">
    <property type="protein sequence ID" value="XP_003729196"/>
    <property type="gene ID" value="LOC100892046"/>
</dbReference>
<dbReference type="OMA" id="NIVCEDH"/>
<dbReference type="Pfam" id="PF00412">
    <property type="entry name" value="LIM"/>
    <property type="match status" value="2"/>
</dbReference>
<dbReference type="CTD" id="4005"/>
<evidence type="ECO:0000256" key="4">
    <source>
        <dbReference type="ARBA" id="ARBA00022833"/>
    </source>
</evidence>
<evidence type="ECO:0000313" key="11">
    <source>
        <dbReference type="EnsemblMetazoa" id="XP_003729196"/>
    </source>
</evidence>
<evidence type="ECO:0000256" key="8">
    <source>
        <dbReference type="ARBA" id="ARBA00041884"/>
    </source>
</evidence>
<reference evidence="12" key="1">
    <citation type="submission" date="2015-02" db="EMBL/GenBank/DDBJ databases">
        <title>Genome sequencing for Strongylocentrotus purpuratus.</title>
        <authorList>
            <person name="Murali S."/>
            <person name="Liu Y."/>
            <person name="Vee V."/>
            <person name="English A."/>
            <person name="Wang M."/>
            <person name="Skinner E."/>
            <person name="Han Y."/>
            <person name="Muzny D.M."/>
            <person name="Worley K.C."/>
            <person name="Gibbs R.A."/>
        </authorList>
    </citation>
    <scope>NUCLEOTIDE SEQUENCE</scope>
</reference>
<dbReference type="GO" id="GO:0045944">
    <property type="term" value="P:positive regulation of transcription by RNA polymerase II"/>
    <property type="evidence" value="ECO:0000318"/>
    <property type="project" value="GO_Central"/>
</dbReference>
<keyword evidence="5 9" id="KW-0440">LIM domain</keyword>
<dbReference type="InterPro" id="IPR001781">
    <property type="entry name" value="Znf_LIM"/>
</dbReference>
<dbReference type="PANTHER" id="PTHR45787:SF3">
    <property type="entry name" value="RHOMBOTIN-2"/>
    <property type="match status" value="1"/>
</dbReference>
<evidence type="ECO:0000256" key="2">
    <source>
        <dbReference type="ARBA" id="ARBA00022723"/>
    </source>
</evidence>
<keyword evidence="3" id="KW-0677">Repeat</keyword>
<comment type="subcellular location">
    <subcellularLocation>
        <location evidence="1">Nucleus</location>
    </subcellularLocation>
</comment>
<keyword evidence="12" id="KW-1185">Reference proteome</keyword>
<proteinExistence type="predicted"/>
<dbReference type="KEGG" id="spu:100892046"/>
<organism evidence="11 12">
    <name type="scientific">Strongylocentrotus purpuratus</name>
    <name type="common">Purple sea urchin</name>
    <dbReference type="NCBI Taxonomy" id="7668"/>
    <lineage>
        <taxon>Eukaryota</taxon>
        <taxon>Metazoa</taxon>
        <taxon>Echinodermata</taxon>
        <taxon>Eleutherozoa</taxon>
        <taxon>Echinozoa</taxon>
        <taxon>Echinoidea</taxon>
        <taxon>Euechinoidea</taxon>
        <taxon>Echinacea</taxon>
        <taxon>Camarodonta</taxon>
        <taxon>Echinidea</taxon>
        <taxon>Strongylocentrotidae</taxon>
        <taxon>Strongylocentrotus</taxon>
    </lineage>
</organism>
<feature type="domain" description="LIM zinc-binding" evidence="10">
    <location>
        <begin position="54"/>
        <end position="116"/>
    </location>
</feature>
<evidence type="ECO:0000256" key="6">
    <source>
        <dbReference type="ARBA" id="ARBA00023242"/>
    </source>
</evidence>
<sequence>MLARSQTFVVMGKEKVVAIMRNIEEHQQRVERHSQIDSNGETVDEVLNVNPSYLECHGCKESIKDRYFLRAIEKYWHEDCLSCDLCQCRLGEVDCHMYSKLGRKLCKRDYLRLFAPSGVCSACNRAIPAYELVMTTSSECRYHLECFKCSQCDKHFCVGDKYFLVGSKIMCEDH</sequence>
<protein>
    <recommendedName>
        <fullName evidence="7">Rhombotin-2</fullName>
    </recommendedName>
    <alternativeName>
        <fullName evidence="8">LIM domain only protein 2</fullName>
    </alternativeName>
</protein>
<dbReference type="InParanoid" id="A0A7M7GQW4"/>
<dbReference type="CDD" id="cd09384">
    <property type="entry name" value="LIM1_LMO2"/>
    <property type="match status" value="1"/>
</dbReference>